<dbReference type="InterPro" id="IPR028994">
    <property type="entry name" value="Integrin_alpha_N"/>
</dbReference>
<dbReference type="SMART" id="SM00191">
    <property type="entry name" value="Int_alpha"/>
    <property type="match status" value="1"/>
</dbReference>
<evidence type="ECO:0000313" key="6">
    <source>
        <dbReference type="Proteomes" id="UP000837675"/>
    </source>
</evidence>
<feature type="repeat" description="FG-GAP" evidence="4">
    <location>
        <begin position="11"/>
        <end position="70"/>
    </location>
</feature>
<keyword evidence="3" id="KW-0325">Glycoprotein</keyword>
<dbReference type="EMBL" id="CAJVAF010000203">
    <property type="protein sequence ID" value="CAG7591610.1"/>
    <property type="molecule type" value="Genomic_DNA"/>
</dbReference>
<protein>
    <submittedName>
        <fullName evidence="5">FG-GAP repeat-containing protein</fullName>
    </submittedName>
</protein>
<dbReference type="SUPFAM" id="SSF69318">
    <property type="entry name" value="Integrin alpha N-terminal domain"/>
    <property type="match status" value="1"/>
</dbReference>
<evidence type="ECO:0000256" key="4">
    <source>
        <dbReference type="PROSITE-ProRule" id="PRU00803"/>
    </source>
</evidence>
<evidence type="ECO:0000256" key="2">
    <source>
        <dbReference type="ARBA" id="ARBA00022737"/>
    </source>
</evidence>
<accession>A0A8S4C4P4</accession>
<keyword evidence="2" id="KW-0677">Repeat</keyword>
<dbReference type="PROSITE" id="PS51470">
    <property type="entry name" value="FG_GAP"/>
    <property type="match status" value="1"/>
</dbReference>
<keyword evidence="1" id="KW-0732">Signal</keyword>
<keyword evidence="6" id="KW-1185">Reference proteome</keyword>
<dbReference type="Pfam" id="PF01839">
    <property type="entry name" value="FG-GAP"/>
    <property type="match status" value="1"/>
</dbReference>
<dbReference type="Gene3D" id="2.130.10.130">
    <property type="entry name" value="Integrin alpha, N-terminal"/>
    <property type="match status" value="1"/>
</dbReference>
<evidence type="ECO:0000313" key="5">
    <source>
        <dbReference type="EMBL" id="CAG7591610.1"/>
    </source>
</evidence>
<dbReference type="InterPro" id="IPR013519">
    <property type="entry name" value="Int_alpha_beta-p"/>
</dbReference>
<dbReference type="InterPro" id="IPR013517">
    <property type="entry name" value="FG-GAP"/>
</dbReference>
<proteinExistence type="predicted"/>
<evidence type="ECO:0000256" key="3">
    <source>
        <dbReference type="ARBA" id="ARBA00023180"/>
    </source>
</evidence>
<comment type="caution">
    <text evidence="5">The sequence shown here is derived from an EMBL/GenBank/DDBJ whole genome shotgun (WGS) entry which is preliminary data.</text>
</comment>
<name>A0A8S4C4P4_9ACAR</name>
<sequence>VYLTLTSLNGKNGFAIDGINLDDRAGYSAASAGDINGDGKDDLIIGAPNAGSENRGQVYVMMVKLVLPHLYCYLV</sequence>
<feature type="non-terminal residue" evidence="5">
    <location>
        <position position="1"/>
    </location>
</feature>
<evidence type="ECO:0000256" key="1">
    <source>
        <dbReference type="ARBA" id="ARBA00022729"/>
    </source>
</evidence>
<dbReference type="Proteomes" id="UP000837675">
    <property type="component" value="Unassembled WGS sequence"/>
</dbReference>
<organism evidence="5 6">
    <name type="scientific">Hyalomma marginatum</name>
    <dbReference type="NCBI Taxonomy" id="34627"/>
    <lineage>
        <taxon>Eukaryota</taxon>
        <taxon>Metazoa</taxon>
        <taxon>Ecdysozoa</taxon>
        <taxon>Arthropoda</taxon>
        <taxon>Chelicerata</taxon>
        <taxon>Arachnida</taxon>
        <taxon>Acari</taxon>
        <taxon>Parasitiformes</taxon>
        <taxon>Ixodida</taxon>
        <taxon>Ixodoidea</taxon>
        <taxon>Ixodidae</taxon>
        <taxon>Hyalomminae</taxon>
        <taxon>Hyalomma</taxon>
    </lineage>
</organism>
<gene>
    <name evidence="5" type="ORF">MHYMCMPASI_00457</name>
</gene>
<reference evidence="5" key="1">
    <citation type="submission" date="2021-06" db="EMBL/GenBank/DDBJ databases">
        <authorList>
            <person name="Nardi T."/>
            <person name="Nardi T."/>
        </authorList>
    </citation>
    <scope>NUCLEOTIDE SEQUENCE</scope>
</reference>
<dbReference type="AlphaFoldDB" id="A0A8S4C4P4"/>